<evidence type="ECO:0000313" key="2">
    <source>
        <dbReference type="EMBL" id="OUQ33264.1"/>
    </source>
</evidence>
<evidence type="ECO:0000313" key="3">
    <source>
        <dbReference type="Proteomes" id="UP000195305"/>
    </source>
</evidence>
<feature type="transmembrane region" description="Helical" evidence="1">
    <location>
        <begin position="6"/>
        <end position="22"/>
    </location>
</feature>
<accession>A0A1Y4STM2</accession>
<keyword evidence="1" id="KW-0472">Membrane</keyword>
<protein>
    <recommendedName>
        <fullName evidence="4">Phage holin</fullName>
    </recommendedName>
</protein>
<dbReference type="Proteomes" id="UP000195305">
    <property type="component" value="Unassembled WGS sequence"/>
</dbReference>
<dbReference type="OrthoDB" id="1862119at2"/>
<sequence length="113" mass="12998">MDMIEIIKTVLMIIFGGLAIYFKCNVNLQKKITEISAKAIVFIKDAEEIYADGTKQGGQRFEWVVNELYKLIPSPFNKIITKSMIAEIVQSTFDEIKEYTKIKLDKLTDTKEN</sequence>
<keyword evidence="3" id="KW-1185">Reference proteome</keyword>
<evidence type="ECO:0008006" key="4">
    <source>
        <dbReference type="Google" id="ProtNLM"/>
    </source>
</evidence>
<proteinExistence type="predicted"/>
<keyword evidence="1" id="KW-0812">Transmembrane</keyword>
<evidence type="ECO:0000256" key="1">
    <source>
        <dbReference type="SAM" id="Phobius"/>
    </source>
</evidence>
<keyword evidence="1" id="KW-1133">Transmembrane helix</keyword>
<gene>
    <name evidence="2" type="ORF">B5E75_11025</name>
</gene>
<dbReference type="AlphaFoldDB" id="A0A1Y4STM2"/>
<dbReference type="RefSeq" id="WP_087359200.1">
    <property type="nucleotide sequence ID" value="NZ_NFLJ01000034.1"/>
</dbReference>
<name>A0A1Y4STM2_9FIRM</name>
<dbReference type="EMBL" id="NFLJ01000034">
    <property type="protein sequence ID" value="OUQ33264.1"/>
    <property type="molecule type" value="Genomic_DNA"/>
</dbReference>
<organism evidence="2 3">
    <name type="scientific">Massilimicrobiota timonensis</name>
    <dbReference type="NCBI Taxonomy" id="1776392"/>
    <lineage>
        <taxon>Bacteria</taxon>
        <taxon>Bacillati</taxon>
        <taxon>Bacillota</taxon>
        <taxon>Erysipelotrichia</taxon>
        <taxon>Erysipelotrichales</taxon>
        <taxon>Erysipelotrichaceae</taxon>
        <taxon>Massilimicrobiota</taxon>
    </lineage>
</organism>
<reference evidence="2 3" key="1">
    <citation type="journal article" date="2018" name="BMC Genomics">
        <title>Whole genome sequencing and function prediction of 133 gut anaerobes isolated from chicken caecum in pure cultures.</title>
        <authorList>
            <person name="Medvecky M."/>
            <person name="Cejkova D."/>
            <person name="Polansky O."/>
            <person name="Karasova D."/>
            <person name="Kubasova T."/>
            <person name="Cizek A."/>
            <person name="Rychlik I."/>
        </authorList>
    </citation>
    <scope>NUCLEOTIDE SEQUENCE [LARGE SCALE GENOMIC DNA]</scope>
    <source>
        <strain evidence="2 3">An13</strain>
    </source>
</reference>
<comment type="caution">
    <text evidence="2">The sequence shown here is derived from an EMBL/GenBank/DDBJ whole genome shotgun (WGS) entry which is preliminary data.</text>
</comment>